<evidence type="ECO:0000256" key="2">
    <source>
        <dbReference type="ARBA" id="ARBA00010686"/>
    </source>
</evidence>
<evidence type="ECO:0000313" key="9">
    <source>
        <dbReference type="Proteomes" id="UP000593567"/>
    </source>
</evidence>
<dbReference type="GO" id="GO:0005737">
    <property type="term" value="C:cytoplasm"/>
    <property type="evidence" value="ECO:0007669"/>
    <property type="project" value="TreeGrafter"/>
</dbReference>
<evidence type="ECO:0000256" key="1">
    <source>
        <dbReference type="ARBA" id="ARBA00004964"/>
    </source>
</evidence>
<comment type="pathway">
    <text evidence="1 7">Glycan biosynthesis; glycogen biosynthesis.</text>
</comment>
<dbReference type="PANTHER" id="PTHR10176">
    <property type="entry name" value="GLYCOGEN SYNTHASE"/>
    <property type="match status" value="1"/>
</dbReference>
<dbReference type="AlphaFoldDB" id="A0A7J7J470"/>
<gene>
    <name evidence="8" type="ORF">EB796_021485</name>
</gene>
<evidence type="ECO:0000313" key="8">
    <source>
        <dbReference type="EMBL" id="KAF6020208.1"/>
    </source>
</evidence>
<evidence type="ECO:0000256" key="7">
    <source>
        <dbReference type="RuleBase" id="RU363104"/>
    </source>
</evidence>
<keyword evidence="5 7" id="KW-0320">Glycogen biosynthesis</keyword>
<dbReference type="InterPro" id="IPR008631">
    <property type="entry name" value="Glycogen_synth"/>
</dbReference>
<protein>
    <recommendedName>
        <fullName evidence="7">Glycogen [starch] synthase</fullName>
        <ecNumber evidence="7">2.4.1.11</ecNumber>
    </recommendedName>
</protein>
<evidence type="ECO:0000256" key="6">
    <source>
        <dbReference type="ARBA" id="ARBA00047345"/>
    </source>
</evidence>
<dbReference type="Gene3D" id="3.40.50.2000">
    <property type="entry name" value="Glycogen Phosphorylase B"/>
    <property type="match status" value="1"/>
</dbReference>
<comment type="caution">
    <text evidence="8">The sequence shown here is derived from an EMBL/GenBank/DDBJ whole genome shotgun (WGS) entry which is preliminary data.</text>
</comment>
<dbReference type="OrthoDB" id="6335297at2759"/>
<accession>A0A7J7J470</accession>
<dbReference type="UniPathway" id="UPA00164"/>
<dbReference type="EC" id="2.4.1.11" evidence="7"/>
<keyword evidence="4 7" id="KW-0808">Transferase</keyword>
<dbReference type="EMBL" id="VXIV02003186">
    <property type="protein sequence ID" value="KAF6020208.1"/>
    <property type="molecule type" value="Genomic_DNA"/>
</dbReference>
<dbReference type="GO" id="GO:0005978">
    <property type="term" value="P:glycogen biosynthetic process"/>
    <property type="evidence" value="ECO:0007669"/>
    <property type="project" value="UniProtKB-UniPathway"/>
</dbReference>
<keyword evidence="9" id="KW-1185">Reference proteome</keyword>
<dbReference type="PANTHER" id="PTHR10176:SF3">
    <property type="entry name" value="GLYCOGEN [STARCH] SYNTHASE"/>
    <property type="match status" value="1"/>
</dbReference>
<comment type="function">
    <text evidence="7">Transfers the glycosyl residue from UDP-Glc to the non-reducing end of alpha-1,4-glucan.</text>
</comment>
<organism evidence="8 9">
    <name type="scientific">Bugula neritina</name>
    <name type="common">Brown bryozoan</name>
    <name type="synonym">Sertularia neritina</name>
    <dbReference type="NCBI Taxonomy" id="10212"/>
    <lineage>
        <taxon>Eukaryota</taxon>
        <taxon>Metazoa</taxon>
        <taxon>Spiralia</taxon>
        <taxon>Lophotrochozoa</taxon>
        <taxon>Bryozoa</taxon>
        <taxon>Gymnolaemata</taxon>
        <taxon>Cheilostomatida</taxon>
        <taxon>Flustrina</taxon>
        <taxon>Buguloidea</taxon>
        <taxon>Bugulidae</taxon>
        <taxon>Bugula</taxon>
    </lineage>
</organism>
<evidence type="ECO:0000256" key="5">
    <source>
        <dbReference type="ARBA" id="ARBA00023056"/>
    </source>
</evidence>
<proteinExistence type="inferred from homology"/>
<keyword evidence="3 7" id="KW-0328">Glycosyltransferase</keyword>
<dbReference type="Gene3D" id="6.10.260.10">
    <property type="match status" value="1"/>
</dbReference>
<evidence type="ECO:0000256" key="3">
    <source>
        <dbReference type="ARBA" id="ARBA00022676"/>
    </source>
</evidence>
<dbReference type="GO" id="GO:0004373">
    <property type="term" value="F:alpha-1,4-glucan glucosyltransferase (UDP-glucose donor) activity"/>
    <property type="evidence" value="ECO:0007669"/>
    <property type="project" value="UniProtKB-EC"/>
</dbReference>
<comment type="catalytic activity">
    <reaction evidence="6">
        <text>[(1-&gt;4)-alpha-D-glucosyl](n) + UDP-alpha-D-glucose = [(1-&gt;4)-alpha-D-glucosyl](n+1) + UDP + H(+)</text>
        <dbReference type="Rhea" id="RHEA:18549"/>
        <dbReference type="Rhea" id="RHEA-COMP:9584"/>
        <dbReference type="Rhea" id="RHEA-COMP:9587"/>
        <dbReference type="ChEBI" id="CHEBI:15378"/>
        <dbReference type="ChEBI" id="CHEBI:15444"/>
        <dbReference type="ChEBI" id="CHEBI:58223"/>
        <dbReference type="ChEBI" id="CHEBI:58885"/>
        <dbReference type="EC" id="2.4.1.11"/>
    </reaction>
    <physiologicalReaction direction="left-to-right" evidence="6">
        <dbReference type="Rhea" id="RHEA:18550"/>
    </physiologicalReaction>
</comment>
<dbReference type="Pfam" id="PF05693">
    <property type="entry name" value="Glycogen_syn"/>
    <property type="match status" value="1"/>
</dbReference>
<evidence type="ECO:0000256" key="4">
    <source>
        <dbReference type="ARBA" id="ARBA00022679"/>
    </source>
</evidence>
<comment type="similarity">
    <text evidence="2 7">Belongs to the glycosyltransferase 3 family.</text>
</comment>
<sequence length="241" mass="27425">MAGVGLIILRTSHVDVATIFTTHATLLGRYLCAGDVDFYNYLDKFELDKEAGERGIYHRYCMEKAAAHCSHVFTTVSHITGIESEHLIGRKPDCITPNGLNVTRYSALHEFQNLHAQSKEKIHEFVKGHFHGHFDFDLDKTLYFFSAGRYEFKNKGVDMLIESLARLNYCMQQSKTETTVVVFLIFPCKTNNFNVESLKGQAVAKQMKDTVDLVQKNVGKIILEQILRFEELGLKNSITQP</sequence>
<dbReference type="SUPFAM" id="SSF53756">
    <property type="entry name" value="UDP-Glycosyltransferase/glycogen phosphorylase"/>
    <property type="match status" value="1"/>
</dbReference>
<dbReference type="Proteomes" id="UP000593567">
    <property type="component" value="Unassembled WGS sequence"/>
</dbReference>
<reference evidence="8" key="1">
    <citation type="submission" date="2020-06" db="EMBL/GenBank/DDBJ databases">
        <title>Draft genome of Bugula neritina, a colonial animal packing powerful symbionts and potential medicines.</title>
        <authorList>
            <person name="Rayko M."/>
        </authorList>
    </citation>
    <scope>NUCLEOTIDE SEQUENCE [LARGE SCALE GENOMIC DNA]</scope>
    <source>
        <strain evidence="8">Kwan_BN1</strain>
    </source>
</reference>
<name>A0A7J7J470_BUGNE</name>